<accession>A0A8H7VNW9</accession>
<feature type="compositionally biased region" description="Pro residues" evidence="1">
    <location>
        <begin position="29"/>
        <end position="44"/>
    </location>
</feature>
<dbReference type="EMBL" id="JAEPRB010000022">
    <property type="protein sequence ID" value="KAG2225907.1"/>
    <property type="molecule type" value="Genomic_DNA"/>
</dbReference>
<dbReference type="OrthoDB" id="10418517at2759"/>
<protein>
    <submittedName>
        <fullName evidence="2">Uncharacterized protein</fullName>
    </submittedName>
</protein>
<reference evidence="2 3" key="1">
    <citation type="submission" date="2020-12" db="EMBL/GenBank/DDBJ databases">
        <title>Metabolic potential, ecology and presence of endohyphal bacteria is reflected in genomic diversity of Mucoromycotina.</title>
        <authorList>
            <person name="Muszewska A."/>
            <person name="Okrasinska A."/>
            <person name="Steczkiewicz K."/>
            <person name="Drgas O."/>
            <person name="Orlowska M."/>
            <person name="Perlinska-Lenart U."/>
            <person name="Aleksandrzak-Piekarczyk T."/>
            <person name="Szatraj K."/>
            <person name="Zielenkiewicz U."/>
            <person name="Pilsyk S."/>
            <person name="Malc E."/>
            <person name="Mieczkowski P."/>
            <person name="Kruszewska J.S."/>
            <person name="Biernat P."/>
            <person name="Pawlowska J."/>
        </authorList>
    </citation>
    <scope>NUCLEOTIDE SEQUENCE [LARGE SCALE GENOMIC DNA]</scope>
    <source>
        <strain evidence="2 3">CBS 142.35</strain>
    </source>
</reference>
<feature type="region of interest" description="Disordered" evidence="1">
    <location>
        <begin position="1"/>
        <end position="61"/>
    </location>
</feature>
<gene>
    <name evidence="2" type="ORF">INT45_006603</name>
</gene>
<dbReference type="Proteomes" id="UP000646827">
    <property type="component" value="Unassembled WGS sequence"/>
</dbReference>
<name>A0A8H7VNW9_9FUNG</name>
<comment type="caution">
    <text evidence="2">The sequence shown here is derived from an EMBL/GenBank/DDBJ whole genome shotgun (WGS) entry which is preliminary data.</text>
</comment>
<organism evidence="2 3">
    <name type="scientific">Circinella minor</name>
    <dbReference type="NCBI Taxonomy" id="1195481"/>
    <lineage>
        <taxon>Eukaryota</taxon>
        <taxon>Fungi</taxon>
        <taxon>Fungi incertae sedis</taxon>
        <taxon>Mucoromycota</taxon>
        <taxon>Mucoromycotina</taxon>
        <taxon>Mucoromycetes</taxon>
        <taxon>Mucorales</taxon>
        <taxon>Lichtheimiaceae</taxon>
        <taxon>Circinella</taxon>
    </lineage>
</organism>
<evidence type="ECO:0000313" key="3">
    <source>
        <dbReference type="Proteomes" id="UP000646827"/>
    </source>
</evidence>
<proteinExistence type="predicted"/>
<sequence>MSRRGRASNNVPGGSVLRFPVQKSLTDPVPTPSKPQLAPAPPSHVNPSSSSHRGTTISMSSNEYFNKKVRYKPSKHSSFTYESMDYGCTGSGMVTYSPHYEDPNHNNELEGTLSPSHIYTPTTTSSHNPVTTPTTTTPTPTEIQTGSGSNMDNEAYPVSDIEEIRKILGEMHAQSMNRTKSMLSSMMDEFRQQEKKRKAEFEEAEEKRVRRMISYEKENERRHKEKMDLMNELLQTSLSLLDYTRRTYERRNSPPTFVSNDSHQRDDDNKNKNNDDNR</sequence>
<feature type="compositionally biased region" description="Low complexity" evidence="1">
    <location>
        <begin position="121"/>
        <end position="141"/>
    </location>
</feature>
<feature type="region of interest" description="Disordered" evidence="1">
    <location>
        <begin position="245"/>
        <end position="278"/>
    </location>
</feature>
<feature type="compositionally biased region" description="Polar residues" evidence="1">
    <location>
        <begin position="142"/>
        <end position="152"/>
    </location>
</feature>
<feature type="region of interest" description="Disordered" evidence="1">
    <location>
        <begin position="121"/>
        <end position="154"/>
    </location>
</feature>
<evidence type="ECO:0000256" key="1">
    <source>
        <dbReference type="SAM" id="MobiDB-lite"/>
    </source>
</evidence>
<keyword evidence="3" id="KW-1185">Reference proteome</keyword>
<feature type="compositionally biased region" description="Basic and acidic residues" evidence="1">
    <location>
        <begin position="262"/>
        <end position="278"/>
    </location>
</feature>
<evidence type="ECO:0000313" key="2">
    <source>
        <dbReference type="EMBL" id="KAG2225907.1"/>
    </source>
</evidence>
<dbReference type="AlphaFoldDB" id="A0A8H7VNW9"/>